<organism evidence="2">
    <name type="scientific">Cacopsylla melanoneura</name>
    <dbReference type="NCBI Taxonomy" id="428564"/>
    <lineage>
        <taxon>Eukaryota</taxon>
        <taxon>Metazoa</taxon>
        <taxon>Ecdysozoa</taxon>
        <taxon>Arthropoda</taxon>
        <taxon>Hexapoda</taxon>
        <taxon>Insecta</taxon>
        <taxon>Pterygota</taxon>
        <taxon>Neoptera</taxon>
        <taxon>Paraneoptera</taxon>
        <taxon>Hemiptera</taxon>
        <taxon>Sternorrhyncha</taxon>
        <taxon>Psylloidea</taxon>
        <taxon>Psyllidae</taxon>
        <taxon>Psyllinae</taxon>
        <taxon>Cacopsylla</taxon>
    </lineage>
</organism>
<evidence type="ECO:0000313" key="2">
    <source>
        <dbReference type="EMBL" id="CAG6672266.1"/>
    </source>
</evidence>
<protein>
    <recommendedName>
        <fullName evidence="3">PH domain-containing protein</fullName>
    </recommendedName>
</protein>
<sequence length="351" mass="39279">MILSQTQLHNKPRIISELKKHDVNKVCPGLPSTPVLGAGAHYSQANFSKPHISGEVLVELHQSPEQSLKFVEVRDGHLVVYNSRLPELKLALHHLNLQADPGGRAWTFCLTKQSMDNTTPIVTITTSSQQDYDRWVKTLAAELLSQTPLEAVRFLDILGITATLESFKPTVTSSKLSPEDCKLPLPRSRHHSHSSDHSPSPLPDVVKDLPSSHLPTGGRRPSQPPRDKEHPEWFHQRLLLFESLCKHSGSSNLMPSIATTNNTLLVTPCNLTAKQRATSCHNLSQCNILPVKDICKYFEEKNQNYLAPPQGPTIEDLTLVVPTRDHEVAKRRFSHLDHTFTPLVRLTKHIS</sequence>
<accession>A0A8D8SSA3</accession>
<dbReference type="AlphaFoldDB" id="A0A8D8SSA3"/>
<evidence type="ECO:0008006" key="3">
    <source>
        <dbReference type="Google" id="ProtNLM"/>
    </source>
</evidence>
<dbReference type="EMBL" id="HBUF01228026">
    <property type="protein sequence ID" value="CAG6672266.1"/>
    <property type="molecule type" value="Transcribed_RNA"/>
</dbReference>
<reference evidence="2" key="1">
    <citation type="submission" date="2021-05" db="EMBL/GenBank/DDBJ databases">
        <authorList>
            <person name="Alioto T."/>
            <person name="Alioto T."/>
            <person name="Gomez Garrido J."/>
        </authorList>
    </citation>
    <scope>NUCLEOTIDE SEQUENCE</scope>
</reference>
<feature type="region of interest" description="Disordered" evidence="1">
    <location>
        <begin position="172"/>
        <end position="229"/>
    </location>
</feature>
<evidence type="ECO:0000256" key="1">
    <source>
        <dbReference type="SAM" id="MobiDB-lite"/>
    </source>
</evidence>
<name>A0A8D8SSA3_9HEMI</name>
<proteinExistence type="predicted"/>